<keyword evidence="3" id="KW-1185">Reference proteome</keyword>
<evidence type="ECO:0000313" key="3">
    <source>
        <dbReference type="Proteomes" id="UP000642070"/>
    </source>
</evidence>
<comment type="caution">
    <text evidence="2">The sequence shown here is derived from an EMBL/GenBank/DDBJ whole genome shotgun (WGS) entry which is preliminary data.</text>
</comment>
<evidence type="ECO:0000313" key="2">
    <source>
        <dbReference type="EMBL" id="GGM25616.1"/>
    </source>
</evidence>
<dbReference type="PANTHER" id="PTHR40053:SF1">
    <property type="entry name" value="SPORULATION-CONTROL PROTEIN SPO0M"/>
    <property type="match status" value="1"/>
</dbReference>
<dbReference type="RefSeq" id="WP_190250256.1">
    <property type="nucleotide sequence ID" value="NZ_BMPI01000011.1"/>
</dbReference>
<name>A0A917TJD5_9ACTN</name>
<reference evidence="2" key="1">
    <citation type="journal article" date="2014" name="Int. J. Syst. Evol. Microbiol.">
        <title>Complete genome sequence of Corynebacterium casei LMG S-19264T (=DSM 44701T), isolated from a smear-ripened cheese.</title>
        <authorList>
            <consortium name="US DOE Joint Genome Institute (JGI-PGF)"/>
            <person name="Walter F."/>
            <person name="Albersmeier A."/>
            <person name="Kalinowski J."/>
            <person name="Ruckert C."/>
        </authorList>
    </citation>
    <scope>NUCLEOTIDE SEQUENCE</scope>
    <source>
        <strain evidence="2">JCM 19831</strain>
    </source>
</reference>
<proteinExistence type="predicted"/>
<dbReference type="Pfam" id="PF07070">
    <property type="entry name" value="Spo0M"/>
    <property type="match status" value="1"/>
</dbReference>
<gene>
    <name evidence="2" type="ORF">GCM10007977_028480</name>
</gene>
<feature type="compositionally biased region" description="Basic and acidic residues" evidence="1">
    <location>
        <begin position="212"/>
        <end position="227"/>
    </location>
</feature>
<dbReference type="AlphaFoldDB" id="A0A917TJD5"/>
<sequence>MIRAELHEPCVRPGTMVPGEVHLRAGVAALPPGEVTLSVETRTGVAVIRHRVAVVSPVPPGRSRSVPFLLPLPWETPLTRPIPAVSVLLRTEAHGESVVEPIDVHPLLGHQRVLDAARRLGFRLVDAALQTGPLPGVLRAVSFHQEFTFRPPAGAELRVVTVAGPSAVDVVARLGGASLTFAVGADTDPFAVLRAWMLTQIPALAPAPTPIPDRDATGDRLHPVLPT</sequence>
<feature type="region of interest" description="Disordered" evidence="1">
    <location>
        <begin position="207"/>
        <end position="227"/>
    </location>
</feature>
<dbReference type="InterPro" id="IPR009776">
    <property type="entry name" value="Spore_0_M"/>
</dbReference>
<dbReference type="EMBL" id="BMPI01000011">
    <property type="protein sequence ID" value="GGM25616.1"/>
    <property type="molecule type" value="Genomic_DNA"/>
</dbReference>
<dbReference type="Proteomes" id="UP000642070">
    <property type="component" value="Unassembled WGS sequence"/>
</dbReference>
<dbReference type="PANTHER" id="PTHR40053">
    <property type="entry name" value="SPORULATION-CONTROL PROTEIN SPO0M"/>
    <property type="match status" value="1"/>
</dbReference>
<reference evidence="2" key="2">
    <citation type="submission" date="2020-09" db="EMBL/GenBank/DDBJ databases">
        <authorList>
            <person name="Sun Q."/>
            <person name="Ohkuma M."/>
        </authorList>
    </citation>
    <scope>NUCLEOTIDE SEQUENCE</scope>
    <source>
        <strain evidence="2">JCM 19831</strain>
    </source>
</reference>
<evidence type="ECO:0000256" key="1">
    <source>
        <dbReference type="SAM" id="MobiDB-lite"/>
    </source>
</evidence>
<organism evidence="2 3">
    <name type="scientific">Dactylosporangium sucinum</name>
    <dbReference type="NCBI Taxonomy" id="1424081"/>
    <lineage>
        <taxon>Bacteria</taxon>
        <taxon>Bacillati</taxon>
        <taxon>Actinomycetota</taxon>
        <taxon>Actinomycetes</taxon>
        <taxon>Micromonosporales</taxon>
        <taxon>Micromonosporaceae</taxon>
        <taxon>Dactylosporangium</taxon>
    </lineage>
</organism>
<accession>A0A917TJD5</accession>
<protein>
    <submittedName>
        <fullName evidence="2">Uncharacterized protein</fullName>
    </submittedName>
</protein>